<gene>
    <name evidence="2" type="ordered locus">Ahos_0907</name>
</gene>
<sequence>MTNLAEGELSIKELAEYTGIPKKNIIKAMKSLENRGYVEKRAIIGRDIIFSITEEGLEELYKYYLFMKKLIEDMEFTLCSRFDC</sequence>
<reference evidence="2 3" key="1">
    <citation type="journal article" date="2011" name="Extremophiles">
        <title>Genomic analysis of Acidianus hospitalis W1 a host for studying crenarchaeal virus and plasmid life cycles.</title>
        <authorList>
            <person name="You X.Y."/>
            <person name="Liu C."/>
            <person name="Wang S.Y."/>
            <person name="Jiang C.Y."/>
            <person name="Shah S.A."/>
            <person name="Prangishvili D."/>
            <person name="She Q."/>
            <person name="Liu S.J."/>
            <person name="Garrett R.A."/>
        </authorList>
    </citation>
    <scope>NUCLEOTIDE SEQUENCE [LARGE SCALE GENOMIC DNA]</scope>
    <source>
        <strain evidence="2 3">W1</strain>
    </source>
</reference>
<evidence type="ECO:0000313" key="2">
    <source>
        <dbReference type="EMBL" id="AEE93793.1"/>
    </source>
</evidence>
<proteinExistence type="predicted"/>
<dbReference type="EMBL" id="CP002535">
    <property type="protein sequence ID" value="AEE93793.1"/>
    <property type="molecule type" value="Genomic_DNA"/>
</dbReference>
<dbReference type="InterPro" id="IPR002831">
    <property type="entry name" value="Tscrpt_reg_TrmB_N"/>
</dbReference>
<reference key="2">
    <citation type="journal article" date="2011" name="Extremophiles">
        <title>Genomic analyses of Acidianus hospitalis W1 a host for studying crenarchaeal virus and plasmid life cycles.</title>
        <authorList>
            <person name="You X.Y."/>
            <person name="Liu C."/>
            <person name="Wang S.Y."/>
            <person name="Jiang C.Y."/>
            <person name="Shah S.A."/>
            <person name="Prangishvili D."/>
            <person name="Liu S.J."/>
            <person name="Garrett R.A."/>
        </authorList>
    </citation>
    <scope>NUCLEOTIDE SEQUENCE</scope>
    <source>
        <strain>W1</strain>
    </source>
</reference>
<dbReference type="InterPro" id="IPR011991">
    <property type="entry name" value="ArsR-like_HTH"/>
</dbReference>
<protein>
    <submittedName>
        <fullName evidence="2">Transcriptional regulator, MarR family</fullName>
    </submittedName>
</protein>
<dbReference type="SUPFAM" id="SSF46785">
    <property type="entry name" value="Winged helix' DNA-binding domain"/>
    <property type="match status" value="1"/>
</dbReference>
<dbReference type="eggNOG" id="arCOG01905">
    <property type="taxonomic scope" value="Archaea"/>
</dbReference>
<dbReference type="HOGENOM" id="CLU_186533_0_0_2"/>
<name>F4B8S3_ACIHW</name>
<dbReference type="Gene3D" id="1.10.10.10">
    <property type="entry name" value="Winged helix-like DNA-binding domain superfamily/Winged helix DNA-binding domain"/>
    <property type="match status" value="1"/>
</dbReference>
<dbReference type="KEGG" id="aho:Ahos_0907"/>
<feature type="domain" description="Transcription regulator TrmB N-terminal" evidence="1">
    <location>
        <begin position="4"/>
        <end position="42"/>
    </location>
</feature>
<dbReference type="AlphaFoldDB" id="F4B8S3"/>
<evidence type="ECO:0000259" key="1">
    <source>
        <dbReference type="Pfam" id="PF01978"/>
    </source>
</evidence>
<accession>F4B8S3</accession>
<dbReference type="InterPro" id="IPR036388">
    <property type="entry name" value="WH-like_DNA-bd_sf"/>
</dbReference>
<organism evidence="2 3">
    <name type="scientific">Acidianus hospitalis (strain W1)</name>
    <dbReference type="NCBI Taxonomy" id="933801"/>
    <lineage>
        <taxon>Archaea</taxon>
        <taxon>Thermoproteota</taxon>
        <taxon>Thermoprotei</taxon>
        <taxon>Sulfolobales</taxon>
        <taxon>Sulfolobaceae</taxon>
        <taxon>Acidianus</taxon>
    </lineage>
</organism>
<dbReference type="Pfam" id="PF01978">
    <property type="entry name" value="TrmB"/>
    <property type="match status" value="1"/>
</dbReference>
<dbReference type="InterPro" id="IPR036390">
    <property type="entry name" value="WH_DNA-bd_sf"/>
</dbReference>
<keyword evidence="3" id="KW-1185">Reference proteome</keyword>
<dbReference type="Proteomes" id="UP000008458">
    <property type="component" value="Chromosome"/>
</dbReference>
<evidence type="ECO:0000313" key="3">
    <source>
        <dbReference type="Proteomes" id="UP000008458"/>
    </source>
</evidence>
<dbReference type="CDD" id="cd00090">
    <property type="entry name" value="HTH_ARSR"/>
    <property type="match status" value="1"/>
</dbReference>
<dbReference type="STRING" id="933801.Ahos_0907"/>